<dbReference type="PANTHER" id="PTHR35561:SF1">
    <property type="entry name" value="RNA 2',3'-CYCLIC PHOSPHODIESTERASE"/>
    <property type="match status" value="1"/>
</dbReference>
<comment type="function">
    <text evidence="2">Hydrolyzes RNA 2',3'-cyclic phosphodiester to an RNA 2'-phosphomonoester.</text>
</comment>
<reference evidence="3 4" key="1">
    <citation type="submission" date="2019-04" db="EMBL/GenBank/DDBJ databases">
        <title>Thalassotalea guangxiensis sp. nov., isolated from sediment of the coastal wetland.</title>
        <authorList>
            <person name="Zheng S."/>
            <person name="Zhang D."/>
        </authorList>
    </citation>
    <scope>NUCLEOTIDE SEQUENCE [LARGE SCALE GENOMIC DNA]</scope>
    <source>
        <strain evidence="3 4">ZS-4</strain>
    </source>
</reference>
<dbReference type="HAMAP" id="MF_01940">
    <property type="entry name" value="RNA_CPDase"/>
    <property type="match status" value="1"/>
</dbReference>
<dbReference type="InterPro" id="IPR004175">
    <property type="entry name" value="RNA_CPDase"/>
</dbReference>
<dbReference type="EMBL" id="SWDB01000021">
    <property type="protein sequence ID" value="TKB45352.1"/>
    <property type="molecule type" value="Genomic_DNA"/>
</dbReference>
<keyword evidence="4" id="KW-1185">Reference proteome</keyword>
<dbReference type="OrthoDB" id="7061261at2"/>
<feature type="active site" description="Proton donor" evidence="2">
    <location>
        <position position="48"/>
    </location>
</feature>
<dbReference type="Pfam" id="PF13563">
    <property type="entry name" value="2_5_RNA_ligase2"/>
    <property type="match status" value="1"/>
</dbReference>
<evidence type="ECO:0000313" key="4">
    <source>
        <dbReference type="Proteomes" id="UP000307999"/>
    </source>
</evidence>
<evidence type="ECO:0000313" key="3">
    <source>
        <dbReference type="EMBL" id="TKB45352.1"/>
    </source>
</evidence>
<dbReference type="Gene3D" id="3.90.1140.10">
    <property type="entry name" value="Cyclic phosphodiesterase"/>
    <property type="match status" value="1"/>
</dbReference>
<dbReference type="AlphaFoldDB" id="A0A4U1B683"/>
<comment type="similarity">
    <text evidence="2">Belongs to the 2H phosphoesterase superfamily. ThpR family.</text>
</comment>
<dbReference type="GO" id="GO:0004113">
    <property type="term" value="F:2',3'-cyclic-nucleotide 3'-phosphodiesterase activity"/>
    <property type="evidence" value="ECO:0007669"/>
    <property type="project" value="InterPro"/>
</dbReference>
<name>A0A4U1B683_9GAMM</name>
<evidence type="ECO:0000256" key="1">
    <source>
        <dbReference type="ARBA" id="ARBA00022801"/>
    </source>
</evidence>
<dbReference type="NCBIfam" id="TIGR02258">
    <property type="entry name" value="2_5_ligase"/>
    <property type="match status" value="1"/>
</dbReference>
<accession>A0A4U1B683</accession>
<feature type="short sequence motif" description="HXTX 1" evidence="2">
    <location>
        <begin position="48"/>
        <end position="51"/>
    </location>
</feature>
<dbReference type="PANTHER" id="PTHR35561">
    <property type="entry name" value="RNA 2',3'-CYCLIC PHOSPHODIESTERASE"/>
    <property type="match status" value="1"/>
</dbReference>
<dbReference type="InterPro" id="IPR009097">
    <property type="entry name" value="Cyclic_Pdiesterase"/>
</dbReference>
<keyword evidence="1 2" id="KW-0378">Hydrolase</keyword>
<gene>
    <name evidence="3" type="primary">thpR</name>
    <name evidence="3" type="ORF">E8M12_09135</name>
</gene>
<protein>
    <recommendedName>
        <fullName evidence="2">RNA 2',3'-cyclic phosphodiesterase</fullName>
        <shortName evidence="2">RNA 2',3'-CPDase</shortName>
        <ecNumber evidence="2">3.1.4.58</ecNumber>
    </recommendedName>
</protein>
<dbReference type="RefSeq" id="WP_136735839.1">
    <property type="nucleotide sequence ID" value="NZ_SWDB01000021.1"/>
</dbReference>
<feature type="active site" description="Proton acceptor" evidence="2">
    <location>
        <position position="133"/>
    </location>
</feature>
<proteinExistence type="inferred from homology"/>
<sequence length="183" mass="20372">MSNIDQTQQSKRLFFALPLTSEQKSIVQTWRSAHLPSLHKPVNASNFHLTLRYIGNCPADAQNKLELAAVNIRSTPLQLNLDIIGHFKKPKVLYLGTSKVPDSLKILARDISAMVDNTLALNHPSDSHKFTPHITLARKVIKPIFPSPATFNLPLAINKYSLFESVSTDSGVVYNELKSWSLG</sequence>
<evidence type="ECO:0000256" key="2">
    <source>
        <dbReference type="HAMAP-Rule" id="MF_01940"/>
    </source>
</evidence>
<dbReference type="Proteomes" id="UP000307999">
    <property type="component" value="Unassembled WGS sequence"/>
</dbReference>
<dbReference type="EC" id="3.1.4.58" evidence="2"/>
<comment type="catalytic activity">
    <reaction evidence="2">
        <text>a 3'-end 2',3'-cyclophospho-ribonucleotide-RNA + H2O = a 3'-end 2'-phospho-ribonucleotide-RNA + H(+)</text>
        <dbReference type="Rhea" id="RHEA:11828"/>
        <dbReference type="Rhea" id="RHEA-COMP:10464"/>
        <dbReference type="Rhea" id="RHEA-COMP:17353"/>
        <dbReference type="ChEBI" id="CHEBI:15377"/>
        <dbReference type="ChEBI" id="CHEBI:15378"/>
        <dbReference type="ChEBI" id="CHEBI:83064"/>
        <dbReference type="ChEBI" id="CHEBI:173113"/>
        <dbReference type="EC" id="3.1.4.58"/>
    </reaction>
</comment>
<comment type="caution">
    <text evidence="3">The sequence shown here is derived from an EMBL/GenBank/DDBJ whole genome shotgun (WGS) entry which is preliminary data.</text>
</comment>
<feature type="short sequence motif" description="HXTX 2" evidence="2">
    <location>
        <begin position="133"/>
        <end position="136"/>
    </location>
</feature>
<dbReference type="GO" id="GO:0008664">
    <property type="term" value="F:RNA 2',3'-cyclic 3'-phosphodiesterase activity"/>
    <property type="evidence" value="ECO:0007669"/>
    <property type="project" value="UniProtKB-EC"/>
</dbReference>
<organism evidence="3 4">
    <name type="scientific">Thalassotalea mangrovi</name>
    <dbReference type="NCBI Taxonomy" id="2572245"/>
    <lineage>
        <taxon>Bacteria</taxon>
        <taxon>Pseudomonadati</taxon>
        <taxon>Pseudomonadota</taxon>
        <taxon>Gammaproteobacteria</taxon>
        <taxon>Alteromonadales</taxon>
        <taxon>Colwelliaceae</taxon>
        <taxon>Thalassotalea</taxon>
    </lineage>
</organism>
<dbReference type="SUPFAM" id="SSF55144">
    <property type="entry name" value="LigT-like"/>
    <property type="match status" value="1"/>
</dbReference>